<sequence length="89" mass="10249">MRVDVHLPDGQVFILDVDPSGHVSQIDEQLEARLGQLPIGTRYYHKHHQLNNSKRLTDCHIEDGAVIYMSCPLIRGCPYFSYDEICNHK</sequence>
<dbReference type="InterPro" id="IPR029071">
    <property type="entry name" value="Ubiquitin-like_domsf"/>
</dbReference>
<dbReference type="Proteomes" id="UP000272942">
    <property type="component" value="Unassembled WGS sequence"/>
</dbReference>
<protein>
    <submittedName>
        <fullName evidence="4">Ubiquitin-like domain-containing protein</fullName>
    </submittedName>
</protein>
<evidence type="ECO:0000259" key="1">
    <source>
        <dbReference type="PROSITE" id="PS50053"/>
    </source>
</evidence>
<accession>A0A183APP4</accession>
<reference evidence="2 3" key="2">
    <citation type="submission" date="2018-11" db="EMBL/GenBank/DDBJ databases">
        <authorList>
            <consortium name="Pathogen Informatics"/>
        </authorList>
    </citation>
    <scope>NUCLEOTIDE SEQUENCE [LARGE SCALE GENOMIC DNA]</scope>
    <source>
        <strain evidence="2 3">Egypt</strain>
    </source>
</reference>
<gene>
    <name evidence="2" type="ORF">ECPE_LOCUS8929</name>
</gene>
<dbReference type="PROSITE" id="PS50053">
    <property type="entry name" value="UBIQUITIN_2"/>
    <property type="match status" value="1"/>
</dbReference>
<organism evidence="4">
    <name type="scientific">Echinostoma caproni</name>
    <dbReference type="NCBI Taxonomy" id="27848"/>
    <lineage>
        <taxon>Eukaryota</taxon>
        <taxon>Metazoa</taxon>
        <taxon>Spiralia</taxon>
        <taxon>Lophotrochozoa</taxon>
        <taxon>Platyhelminthes</taxon>
        <taxon>Trematoda</taxon>
        <taxon>Digenea</taxon>
        <taxon>Plagiorchiida</taxon>
        <taxon>Echinostomata</taxon>
        <taxon>Echinostomatoidea</taxon>
        <taxon>Echinostomatidae</taxon>
        <taxon>Echinostoma</taxon>
    </lineage>
</organism>
<reference evidence="4" key="1">
    <citation type="submission" date="2016-06" db="UniProtKB">
        <authorList>
            <consortium name="WormBaseParasite"/>
        </authorList>
    </citation>
    <scope>IDENTIFICATION</scope>
</reference>
<dbReference type="WBParaSite" id="ECPE_0000895701-mRNA-1">
    <property type="protein sequence ID" value="ECPE_0000895701-mRNA-1"/>
    <property type="gene ID" value="ECPE_0000895701"/>
</dbReference>
<name>A0A183APP4_9TREM</name>
<dbReference type="SUPFAM" id="SSF54236">
    <property type="entry name" value="Ubiquitin-like"/>
    <property type="match status" value="1"/>
</dbReference>
<dbReference type="SMART" id="SM00213">
    <property type="entry name" value="UBQ"/>
    <property type="match status" value="1"/>
</dbReference>
<dbReference type="Pfam" id="PF00240">
    <property type="entry name" value="ubiquitin"/>
    <property type="match status" value="1"/>
</dbReference>
<keyword evidence="3" id="KW-1185">Reference proteome</keyword>
<evidence type="ECO:0000313" key="2">
    <source>
        <dbReference type="EMBL" id="VDP84437.1"/>
    </source>
</evidence>
<dbReference type="AlphaFoldDB" id="A0A183APP4"/>
<evidence type="ECO:0000313" key="4">
    <source>
        <dbReference type="WBParaSite" id="ECPE_0000895701-mRNA-1"/>
    </source>
</evidence>
<dbReference type="OrthoDB" id="6256199at2759"/>
<dbReference type="Gene3D" id="3.10.20.90">
    <property type="entry name" value="Phosphatidylinositol 3-kinase Catalytic Subunit, Chain A, domain 1"/>
    <property type="match status" value="1"/>
</dbReference>
<dbReference type="InterPro" id="IPR000626">
    <property type="entry name" value="Ubiquitin-like_dom"/>
</dbReference>
<dbReference type="EMBL" id="UZAN01046658">
    <property type="protein sequence ID" value="VDP84437.1"/>
    <property type="molecule type" value="Genomic_DNA"/>
</dbReference>
<feature type="domain" description="Ubiquitin-like" evidence="1">
    <location>
        <begin position="1"/>
        <end position="76"/>
    </location>
</feature>
<proteinExistence type="predicted"/>
<evidence type="ECO:0000313" key="3">
    <source>
        <dbReference type="Proteomes" id="UP000272942"/>
    </source>
</evidence>